<dbReference type="GO" id="GO:0140359">
    <property type="term" value="F:ABC-type transporter activity"/>
    <property type="evidence" value="ECO:0007669"/>
    <property type="project" value="InterPro"/>
</dbReference>
<dbReference type="GO" id="GO:0005886">
    <property type="term" value="C:plasma membrane"/>
    <property type="evidence" value="ECO:0007669"/>
    <property type="project" value="UniProtKB-SubCell"/>
</dbReference>
<keyword evidence="2 7" id="KW-0812">Transmembrane</keyword>
<sequence length="556" mass="62058">MEAKRTYPSEQLLFRLFQIMKHLLPALGLAVIFAVSGFTVSVAIPVLLVNQGFLAVGGQAPTLGFLFLLLALAIGRGLFRYGEHYFGHYVAFHSLADLRKLVFAKLRRLAPAKLDRQDSGSLLKMIGEDIEAIEVFFAHTVAPVCTGIISVFIMWVFLSRISPALGFLALLTYLLLAVVLPQNFARHLQKLLSKQANDRTRYISYFLESLKAIHDLSQLGQTSKRFACLEQKSQGLNSIERQVAQKQFFEQALTFLVVGLSVMGFAILSLFQLNQGDIDLTQAGLALVAFTSSFAPFLELGRLPLGFKRAMNASRQVFSLLDEPEADSSGLKTDVRIESVDVNHLNFDYEGRVQGLFQGLSARFEKGRIIGIVGGSGTGKSTLMKIIMRWYDPKAGQVLLSGQDHQTFHRQHLQASFAYVPQVAQLFHKSLRENLVLGRTDISDEAIWTLAAKCRLKERLERLPEGLDTVIDGETTFSAGEAQRLELMRALLKEADCYIFDEPTSNLDSLNEATFLSIVKEECRGMVFLISHRLSTVAFADEVYELNHSQVRRIKG</sequence>
<dbReference type="PROSITE" id="PS50929">
    <property type="entry name" value="ABC_TM1F"/>
    <property type="match status" value="1"/>
</dbReference>
<evidence type="ECO:0000256" key="5">
    <source>
        <dbReference type="ARBA" id="ARBA00022989"/>
    </source>
</evidence>
<dbReference type="InterPro" id="IPR003439">
    <property type="entry name" value="ABC_transporter-like_ATP-bd"/>
</dbReference>
<dbReference type="InterPro" id="IPR036640">
    <property type="entry name" value="ABC1_TM_sf"/>
</dbReference>
<keyword evidence="6 7" id="KW-0472">Membrane</keyword>
<dbReference type="Pfam" id="PF00664">
    <property type="entry name" value="ABC_membrane"/>
    <property type="match status" value="1"/>
</dbReference>
<comment type="subcellular location">
    <subcellularLocation>
        <location evidence="1">Cell membrane</location>
        <topology evidence="1">Multi-pass membrane protein</topology>
    </subcellularLocation>
</comment>
<dbReference type="CDD" id="cd03228">
    <property type="entry name" value="ABCC_MRP_Like"/>
    <property type="match status" value="1"/>
</dbReference>
<evidence type="ECO:0000256" key="3">
    <source>
        <dbReference type="ARBA" id="ARBA00022741"/>
    </source>
</evidence>
<dbReference type="InterPro" id="IPR039421">
    <property type="entry name" value="Type_1_exporter"/>
</dbReference>
<evidence type="ECO:0000256" key="2">
    <source>
        <dbReference type="ARBA" id="ARBA00022692"/>
    </source>
</evidence>
<comment type="caution">
    <text evidence="10">The sequence shown here is derived from an EMBL/GenBank/DDBJ whole genome shotgun (WGS) entry which is preliminary data.</text>
</comment>
<gene>
    <name evidence="10" type="ORF">K1I74_02200</name>
</gene>
<feature type="domain" description="ABC transmembrane type-1" evidence="9">
    <location>
        <begin position="29"/>
        <end position="303"/>
    </location>
</feature>
<feature type="transmembrane region" description="Helical" evidence="7">
    <location>
        <begin position="23"/>
        <end position="48"/>
    </location>
</feature>
<dbReference type="PANTHER" id="PTHR24221">
    <property type="entry name" value="ATP-BINDING CASSETTE SUB-FAMILY B"/>
    <property type="match status" value="1"/>
</dbReference>
<evidence type="ECO:0000256" key="1">
    <source>
        <dbReference type="ARBA" id="ARBA00004651"/>
    </source>
</evidence>
<protein>
    <submittedName>
        <fullName evidence="10">ABC transporter ATP-binding protein/permease</fullName>
    </submittedName>
</protein>
<dbReference type="GO" id="GO:0034040">
    <property type="term" value="F:ATPase-coupled lipid transmembrane transporter activity"/>
    <property type="evidence" value="ECO:0007669"/>
    <property type="project" value="TreeGrafter"/>
</dbReference>
<reference evidence="10" key="1">
    <citation type="submission" date="2021-07" db="EMBL/GenBank/DDBJ databases">
        <title>Occurrence of streptococci in the human mouth that bind to a non-human glycan.</title>
        <authorList>
            <person name="Cross B."/>
            <person name="Thamadilok S."/>
            <person name="Bensing B."/>
            <person name="Sasmal A."/>
            <person name="Khedri Z."/>
            <person name="Deng L."/>
            <person name="Yu H."/>
            <person name="Mehta A."/>
            <person name="Aluvathingal J."/>
            <person name="Nadendla S."/>
            <person name="Vickerman M."/>
            <person name="Chen X."/>
            <person name="Dewhirst F."/>
            <person name="Gill A."/>
            <person name="Lettrichova I."/>
            <person name="Diaz S."/>
            <person name="Gill S."/>
            <person name="Tettelin H."/>
            <person name="Iverson T."/>
            <person name="Sullam P."/>
            <person name="Varki A."/>
            <person name="Ruhl S."/>
        </authorList>
    </citation>
    <scope>NUCLEOTIDE SEQUENCE</scope>
    <source>
        <strain evidence="10">SK9</strain>
    </source>
</reference>
<feature type="domain" description="ABC transporter" evidence="8">
    <location>
        <begin position="335"/>
        <end position="554"/>
    </location>
</feature>
<evidence type="ECO:0000313" key="11">
    <source>
        <dbReference type="Proteomes" id="UP000826921"/>
    </source>
</evidence>
<dbReference type="Gene3D" id="1.20.1560.10">
    <property type="entry name" value="ABC transporter type 1, transmembrane domain"/>
    <property type="match status" value="1"/>
</dbReference>
<keyword evidence="3" id="KW-0547">Nucleotide-binding</keyword>
<dbReference type="GO" id="GO:0016887">
    <property type="term" value="F:ATP hydrolysis activity"/>
    <property type="evidence" value="ECO:0007669"/>
    <property type="project" value="InterPro"/>
</dbReference>
<evidence type="ECO:0000259" key="8">
    <source>
        <dbReference type="PROSITE" id="PS50893"/>
    </source>
</evidence>
<keyword evidence="4 10" id="KW-0067">ATP-binding</keyword>
<dbReference type="Gene3D" id="3.40.50.300">
    <property type="entry name" value="P-loop containing nucleotide triphosphate hydrolases"/>
    <property type="match status" value="1"/>
</dbReference>
<dbReference type="Proteomes" id="UP000826921">
    <property type="component" value="Unassembled WGS sequence"/>
</dbReference>
<dbReference type="SUPFAM" id="SSF52540">
    <property type="entry name" value="P-loop containing nucleoside triphosphate hydrolases"/>
    <property type="match status" value="1"/>
</dbReference>
<dbReference type="InterPro" id="IPR011527">
    <property type="entry name" value="ABC1_TM_dom"/>
</dbReference>
<feature type="transmembrane region" description="Helical" evidence="7">
    <location>
        <begin position="252"/>
        <end position="271"/>
    </location>
</feature>
<dbReference type="SMART" id="SM00382">
    <property type="entry name" value="AAA"/>
    <property type="match status" value="1"/>
</dbReference>
<dbReference type="Pfam" id="PF00005">
    <property type="entry name" value="ABC_tran"/>
    <property type="match status" value="1"/>
</dbReference>
<dbReference type="InterPro" id="IPR003593">
    <property type="entry name" value="AAA+_ATPase"/>
</dbReference>
<evidence type="ECO:0000259" key="9">
    <source>
        <dbReference type="PROSITE" id="PS50929"/>
    </source>
</evidence>
<proteinExistence type="predicted"/>
<evidence type="ECO:0000313" key="10">
    <source>
        <dbReference type="EMBL" id="MBZ2126869.1"/>
    </source>
</evidence>
<name>A0AB35FR67_STRGN</name>
<accession>A0AB35FR67</accession>
<dbReference type="RefSeq" id="WP_061596118.1">
    <property type="nucleotide sequence ID" value="NZ_CP020450.2"/>
</dbReference>
<dbReference type="GO" id="GO:0005524">
    <property type="term" value="F:ATP binding"/>
    <property type="evidence" value="ECO:0007669"/>
    <property type="project" value="UniProtKB-KW"/>
</dbReference>
<evidence type="ECO:0000256" key="7">
    <source>
        <dbReference type="SAM" id="Phobius"/>
    </source>
</evidence>
<feature type="transmembrane region" description="Helical" evidence="7">
    <location>
        <begin position="283"/>
        <end position="301"/>
    </location>
</feature>
<dbReference type="PANTHER" id="PTHR24221:SF653">
    <property type="entry name" value="TRANSPORT ATP-BINDING PROTEIN CYDC"/>
    <property type="match status" value="1"/>
</dbReference>
<evidence type="ECO:0000256" key="4">
    <source>
        <dbReference type="ARBA" id="ARBA00022840"/>
    </source>
</evidence>
<keyword evidence="5 7" id="KW-1133">Transmembrane helix</keyword>
<feature type="transmembrane region" description="Helical" evidence="7">
    <location>
        <begin position="60"/>
        <end position="79"/>
    </location>
</feature>
<evidence type="ECO:0000256" key="6">
    <source>
        <dbReference type="ARBA" id="ARBA00023136"/>
    </source>
</evidence>
<feature type="transmembrane region" description="Helical" evidence="7">
    <location>
        <begin position="164"/>
        <end position="185"/>
    </location>
</feature>
<organism evidence="10 11">
    <name type="scientific">Streptococcus gordonii</name>
    <dbReference type="NCBI Taxonomy" id="1302"/>
    <lineage>
        <taxon>Bacteria</taxon>
        <taxon>Bacillati</taxon>
        <taxon>Bacillota</taxon>
        <taxon>Bacilli</taxon>
        <taxon>Lactobacillales</taxon>
        <taxon>Streptococcaceae</taxon>
        <taxon>Streptococcus</taxon>
    </lineage>
</organism>
<feature type="transmembrane region" description="Helical" evidence="7">
    <location>
        <begin position="135"/>
        <end position="158"/>
    </location>
</feature>
<dbReference type="PROSITE" id="PS50893">
    <property type="entry name" value="ABC_TRANSPORTER_2"/>
    <property type="match status" value="1"/>
</dbReference>
<dbReference type="AlphaFoldDB" id="A0AB35FR67"/>
<dbReference type="InterPro" id="IPR027417">
    <property type="entry name" value="P-loop_NTPase"/>
</dbReference>
<dbReference type="EMBL" id="JAHZQA010000001">
    <property type="protein sequence ID" value="MBZ2126869.1"/>
    <property type="molecule type" value="Genomic_DNA"/>
</dbReference>
<dbReference type="SUPFAM" id="SSF90123">
    <property type="entry name" value="ABC transporter transmembrane region"/>
    <property type="match status" value="1"/>
</dbReference>